<evidence type="ECO:0000313" key="7">
    <source>
        <dbReference type="EMBL" id="KAK9875549.1"/>
    </source>
</evidence>
<evidence type="ECO:0000259" key="6">
    <source>
        <dbReference type="Pfam" id="PF01490"/>
    </source>
</evidence>
<comment type="caution">
    <text evidence="7">The sequence shown here is derived from an EMBL/GenBank/DDBJ whole genome shotgun (WGS) entry which is preliminary data.</text>
</comment>
<feature type="transmembrane region" description="Helical" evidence="5">
    <location>
        <begin position="59"/>
        <end position="80"/>
    </location>
</feature>
<keyword evidence="4 5" id="KW-0472">Membrane</keyword>
<evidence type="ECO:0000256" key="4">
    <source>
        <dbReference type="ARBA" id="ARBA00023136"/>
    </source>
</evidence>
<sequence>MLQFYVPMEISWRNIGPHIPHRHENLFQIVYRAVTVIFITIIAIVVPDLSAIIDIVGSVFYATLGIFTPCLLDIILNWYIGYGIFKWRLCKNLLIMALAIFVLCSGVYFASSTLINGTIPPGSLCKNGTLLE</sequence>
<evidence type="ECO:0000313" key="8">
    <source>
        <dbReference type="Proteomes" id="UP001431783"/>
    </source>
</evidence>
<dbReference type="Proteomes" id="UP001431783">
    <property type="component" value="Unassembled WGS sequence"/>
</dbReference>
<protein>
    <recommendedName>
        <fullName evidence="6">Amino acid transporter transmembrane domain-containing protein</fullName>
    </recommendedName>
</protein>
<reference evidence="7 8" key="1">
    <citation type="submission" date="2023-03" db="EMBL/GenBank/DDBJ databases">
        <title>Genome insight into feeding habits of ladybird beetles.</title>
        <authorList>
            <person name="Li H.-S."/>
            <person name="Huang Y.-H."/>
            <person name="Pang H."/>
        </authorList>
    </citation>
    <scope>NUCLEOTIDE SEQUENCE [LARGE SCALE GENOMIC DNA]</scope>
    <source>
        <strain evidence="7">SYSU_2023b</strain>
        <tissue evidence="7">Whole body</tissue>
    </source>
</reference>
<organism evidence="7 8">
    <name type="scientific">Henosepilachna vigintioctopunctata</name>
    <dbReference type="NCBI Taxonomy" id="420089"/>
    <lineage>
        <taxon>Eukaryota</taxon>
        <taxon>Metazoa</taxon>
        <taxon>Ecdysozoa</taxon>
        <taxon>Arthropoda</taxon>
        <taxon>Hexapoda</taxon>
        <taxon>Insecta</taxon>
        <taxon>Pterygota</taxon>
        <taxon>Neoptera</taxon>
        <taxon>Endopterygota</taxon>
        <taxon>Coleoptera</taxon>
        <taxon>Polyphaga</taxon>
        <taxon>Cucujiformia</taxon>
        <taxon>Coccinelloidea</taxon>
        <taxon>Coccinellidae</taxon>
        <taxon>Epilachninae</taxon>
        <taxon>Epilachnini</taxon>
        <taxon>Henosepilachna</taxon>
    </lineage>
</organism>
<evidence type="ECO:0000256" key="2">
    <source>
        <dbReference type="ARBA" id="ARBA00022692"/>
    </source>
</evidence>
<dbReference type="AlphaFoldDB" id="A0AAW1U8B5"/>
<feature type="domain" description="Amino acid transporter transmembrane" evidence="6">
    <location>
        <begin position="20"/>
        <end position="109"/>
    </location>
</feature>
<comment type="subcellular location">
    <subcellularLocation>
        <location evidence="1">Membrane</location>
    </subcellularLocation>
</comment>
<keyword evidence="3 5" id="KW-1133">Transmembrane helix</keyword>
<proteinExistence type="predicted"/>
<feature type="transmembrane region" description="Helical" evidence="5">
    <location>
        <begin position="29"/>
        <end position="53"/>
    </location>
</feature>
<gene>
    <name evidence="7" type="ORF">WA026_009357</name>
</gene>
<evidence type="ECO:0000256" key="3">
    <source>
        <dbReference type="ARBA" id="ARBA00022989"/>
    </source>
</evidence>
<evidence type="ECO:0000256" key="1">
    <source>
        <dbReference type="ARBA" id="ARBA00004370"/>
    </source>
</evidence>
<keyword evidence="2 5" id="KW-0812">Transmembrane</keyword>
<accession>A0AAW1U8B5</accession>
<evidence type="ECO:0000256" key="5">
    <source>
        <dbReference type="SAM" id="Phobius"/>
    </source>
</evidence>
<feature type="transmembrane region" description="Helical" evidence="5">
    <location>
        <begin position="92"/>
        <end position="111"/>
    </location>
</feature>
<keyword evidence="8" id="KW-1185">Reference proteome</keyword>
<dbReference type="GO" id="GO:0016020">
    <property type="term" value="C:membrane"/>
    <property type="evidence" value="ECO:0007669"/>
    <property type="project" value="UniProtKB-SubCell"/>
</dbReference>
<dbReference type="EMBL" id="JARQZJ010000034">
    <property type="protein sequence ID" value="KAK9875549.1"/>
    <property type="molecule type" value="Genomic_DNA"/>
</dbReference>
<name>A0AAW1U8B5_9CUCU</name>
<dbReference type="Pfam" id="PF01490">
    <property type="entry name" value="Aa_trans"/>
    <property type="match status" value="1"/>
</dbReference>
<dbReference type="InterPro" id="IPR013057">
    <property type="entry name" value="AA_transpt_TM"/>
</dbReference>